<feature type="transmembrane region" description="Helical" evidence="9">
    <location>
        <begin position="40"/>
        <end position="63"/>
    </location>
</feature>
<feature type="domain" description="ABC transmembrane type-1" evidence="10">
    <location>
        <begin position="92"/>
        <end position="295"/>
    </location>
</feature>
<feature type="transmembrane region" description="Helical" evidence="9">
    <location>
        <begin position="159"/>
        <end position="178"/>
    </location>
</feature>
<feature type="transmembrane region" description="Helical" evidence="9">
    <location>
        <begin position="129"/>
        <end position="153"/>
    </location>
</feature>
<dbReference type="PANTHER" id="PTHR42922:SF1">
    <property type="entry name" value="PHOSPHATE TRANSPORT SYSTEM PERMEASE PROTEIN PSTA"/>
    <property type="match status" value="1"/>
</dbReference>
<evidence type="ECO:0000256" key="6">
    <source>
        <dbReference type="ARBA" id="ARBA00022692"/>
    </source>
</evidence>
<feature type="transmembrane region" description="Helical" evidence="9">
    <location>
        <begin position="219"/>
        <end position="239"/>
    </location>
</feature>
<gene>
    <name evidence="11" type="primary">pstA</name>
    <name evidence="11" type="ORF">GFC01_05155</name>
</gene>
<dbReference type="Proteomes" id="UP000441717">
    <property type="component" value="Unassembled WGS sequence"/>
</dbReference>
<keyword evidence="6 9" id="KW-0812">Transmembrane</keyword>
<sequence>MERLRVLAGYVREPSRAEKVGIGKGSFSYFLRHRYSQMMIALSLLATLLLLAVLLIIMTYIFLRGVPGLNWQFFTRPPAPVGLPGGGVYHAITGSLVLVGLACLIAVPWGVATGIFLAEFGRRGRAGDIVRFTADVLSGMPSITAGIFVYTLLVVKMRTFSALAGGLALAIVMLPVVARNTEEMLRLVPLGQREAAMALGIPYWRTVLQVVLPSTARGVAIGITLAIAGIAGDPVPLFFTALNNNYFSLDLTQPISSLPMEIFRYAAAPFAAWHGLAWTGALVLIVIILLPMLLARILIPGYKIRR</sequence>
<evidence type="ECO:0000256" key="5">
    <source>
        <dbReference type="ARBA" id="ARBA00022592"/>
    </source>
</evidence>
<evidence type="ECO:0000256" key="7">
    <source>
        <dbReference type="ARBA" id="ARBA00022989"/>
    </source>
</evidence>
<reference evidence="11 12" key="1">
    <citation type="submission" date="2019-10" db="EMBL/GenBank/DDBJ databases">
        <title>Comparative genomics of sulfur disproportionating microorganisms.</title>
        <authorList>
            <person name="Ward L.M."/>
            <person name="Bertran E."/>
            <person name="Johnston D."/>
        </authorList>
    </citation>
    <scope>NUCLEOTIDE SEQUENCE [LARGE SCALE GENOMIC DNA]</scope>
    <source>
        <strain evidence="11 12">DSM 14055</strain>
    </source>
</reference>
<dbReference type="InterPro" id="IPR051408">
    <property type="entry name" value="Phosphate_transprt_permease"/>
</dbReference>
<dbReference type="RefSeq" id="WP_152945591.1">
    <property type="nucleotide sequence ID" value="NZ_WHYR01000010.1"/>
</dbReference>
<dbReference type="GO" id="GO:0035435">
    <property type="term" value="P:phosphate ion transmembrane transport"/>
    <property type="evidence" value="ECO:0007669"/>
    <property type="project" value="InterPro"/>
</dbReference>
<dbReference type="SUPFAM" id="SSF161098">
    <property type="entry name" value="MetI-like"/>
    <property type="match status" value="1"/>
</dbReference>
<dbReference type="PANTHER" id="PTHR42922">
    <property type="entry name" value="PHOSPHATE TRANSPORT SYSTEM PERMEASE PROTEIN PSTA"/>
    <property type="match status" value="1"/>
</dbReference>
<evidence type="ECO:0000313" key="12">
    <source>
        <dbReference type="Proteomes" id="UP000441717"/>
    </source>
</evidence>
<evidence type="ECO:0000256" key="9">
    <source>
        <dbReference type="RuleBase" id="RU363043"/>
    </source>
</evidence>
<evidence type="ECO:0000256" key="1">
    <source>
        <dbReference type="ARBA" id="ARBA00004651"/>
    </source>
</evidence>
<evidence type="ECO:0000259" key="10">
    <source>
        <dbReference type="PROSITE" id="PS50928"/>
    </source>
</evidence>
<comment type="subcellular location">
    <subcellularLocation>
        <location evidence="1 9">Cell membrane</location>
        <topology evidence="1 9">Multi-pass membrane protein</topology>
    </subcellularLocation>
</comment>
<evidence type="ECO:0000256" key="3">
    <source>
        <dbReference type="ARBA" id="ARBA00022448"/>
    </source>
</evidence>
<dbReference type="InterPro" id="IPR035906">
    <property type="entry name" value="MetI-like_sf"/>
</dbReference>
<comment type="similarity">
    <text evidence="2 9">Belongs to the binding-protein-dependent transport system permease family. CysTW subfamily.</text>
</comment>
<dbReference type="PROSITE" id="PS50928">
    <property type="entry name" value="ABC_TM1"/>
    <property type="match status" value="1"/>
</dbReference>
<evidence type="ECO:0000256" key="4">
    <source>
        <dbReference type="ARBA" id="ARBA00022475"/>
    </source>
</evidence>
<dbReference type="CDD" id="cd06261">
    <property type="entry name" value="TM_PBP2"/>
    <property type="match status" value="1"/>
</dbReference>
<keyword evidence="12" id="KW-1185">Reference proteome</keyword>
<evidence type="ECO:0000256" key="2">
    <source>
        <dbReference type="ARBA" id="ARBA00007069"/>
    </source>
</evidence>
<keyword evidence="3" id="KW-0813">Transport</keyword>
<keyword evidence="7 9" id="KW-1133">Transmembrane helix</keyword>
<dbReference type="Gene3D" id="1.10.3720.10">
    <property type="entry name" value="MetI-like"/>
    <property type="match status" value="1"/>
</dbReference>
<protein>
    <recommendedName>
        <fullName evidence="9">Phosphate transport system permease protein PstA</fullName>
    </recommendedName>
</protein>
<dbReference type="InterPro" id="IPR000515">
    <property type="entry name" value="MetI-like"/>
</dbReference>
<keyword evidence="5" id="KW-0592">Phosphate transport</keyword>
<name>A0A6N7IQ11_9FIRM</name>
<dbReference type="InterPro" id="IPR005672">
    <property type="entry name" value="Phosphate_PstA"/>
</dbReference>
<accession>A0A6N7IQ11</accession>
<evidence type="ECO:0000256" key="8">
    <source>
        <dbReference type="ARBA" id="ARBA00023136"/>
    </source>
</evidence>
<feature type="transmembrane region" description="Helical" evidence="9">
    <location>
        <begin position="276"/>
        <end position="299"/>
    </location>
</feature>
<keyword evidence="4 9" id="KW-1003">Cell membrane</keyword>
<proteinExistence type="inferred from homology"/>
<comment type="caution">
    <text evidence="11">The sequence shown here is derived from an EMBL/GenBank/DDBJ whole genome shotgun (WGS) entry which is preliminary data.</text>
</comment>
<dbReference type="Pfam" id="PF00528">
    <property type="entry name" value="BPD_transp_1"/>
    <property type="match status" value="1"/>
</dbReference>
<keyword evidence="8 9" id="KW-0472">Membrane</keyword>
<dbReference type="NCBIfam" id="TIGR00974">
    <property type="entry name" value="3a0107s02c"/>
    <property type="match status" value="1"/>
</dbReference>
<dbReference type="GO" id="GO:0005315">
    <property type="term" value="F:phosphate transmembrane transporter activity"/>
    <property type="evidence" value="ECO:0007669"/>
    <property type="project" value="InterPro"/>
</dbReference>
<dbReference type="AlphaFoldDB" id="A0A6N7IQ11"/>
<dbReference type="GO" id="GO:0005886">
    <property type="term" value="C:plasma membrane"/>
    <property type="evidence" value="ECO:0007669"/>
    <property type="project" value="UniProtKB-SubCell"/>
</dbReference>
<evidence type="ECO:0000313" key="11">
    <source>
        <dbReference type="EMBL" id="MQL51657.1"/>
    </source>
</evidence>
<feature type="transmembrane region" description="Helical" evidence="9">
    <location>
        <begin position="88"/>
        <end position="117"/>
    </location>
</feature>
<organism evidence="11 12">
    <name type="scientific">Desulfofundulus thermobenzoicus</name>
    <dbReference type="NCBI Taxonomy" id="29376"/>
    <lineage>
        <taxon>Bacteria</taxon>
        <taxon>Bacillati</taxon>
        <taxon>Bacillota</taxon>
        <taxon>Clostridia</taxon>
        <taxon>Eubacteriales</taxon>
        <taxon>Peptococcaceae</taxon>
        <taxon>Desulfofundulus</taxon>
    </lineage>
</organism>
<dbReference type="EMBL" id="WHYR01000010">
    <property type="protein sequence ID" value="MQL51657.1"/>
    <property type="molecule type" value="Genomic_DNA"/>
</dbReference>
<dbReference type="OrthoDB" id="9785113at2"/>